<name>A0AAV1QZS9_9ROSI</name>
<dbReference type="EMBL" id="CAWUPB010000850">
    <property type="protein sequence ID" value="CAK7325780.1"/>
    <property type="molecule type" value="Genomic_DNA"/>
</dbReference>
<protein>
    <submittedName>
        <fullName evidence="1">Uncharacterized protein</fullName>
    </submittedName>
</protein>
<evidence type="ECO:0000313" key="1">
    <source>
        <dbReference type="EMBL" id="CAK7325780.1"/>
    </source>
</evidence>
<gene>
    <name evidence="1" type="ORF">DCAF_LOCUS3471</name>
</gene>
<organism evidence="1 2">
    <name type="scientific">Dovyalis caffra</name>
    <dbReference type="NCBI Taxonomy" id="77055"/>
    <lineage>
        <taxon>Eukaryota</taxon>
        <taxon>Viridiplantae</taxon>
        <taxon>Streptophyta</taxon>
        <taxon>Embryophyta</taxon>
        <taxon>Tracheophyta</taxon>
        <taxon>Spermatophyta</taxon>
        <taxon>Magnoliopsida</taxon>
        <taxon>eudicotyledons</taxon>
        <taxon>Gunneridae</taxon>
        <taxon>Pentapetalae</taxon>
        <taxon>rosids</taxon>
        <taxon>fabids</taxon>
        <taxon>Malpighiales</taxon>
        <taxon>Salicaceae</taxon>
        <taxon>Flacourtieae</taxon>
        <taxon>Dovyalis</taxon>
    </lineage>
</organism>
<sequence>MVLAQAPLRLALERNPAGFGLINPGFKQLQDREELTKHPVGGYDSISYWGAHIKICPLSPTICRKPFGNAASQFKPWTNPGRTAHQNGWSLLASPQAISRNLDSFTAAMLPKLT</sequence>
<dbReference type="Proteomes" id="UP001314170">
    <property type="component" value="Unassembled WGS sequence"/>
</dbReference>
<accession>A0AAV1QZS9</accession>
<comment type="caution">
    <text evidence="1">The sequence shown here is derived from an EMBL/GenBank/DDBJ whole genome shotgun (WGS) entry which is preliminary data.</text>
</comment>
<keyword evidence="2" id="KW-1185">Reference proteome</keyword>
<dbReference type="AlphaFoldDB" id="A0AAV1QZS9"/>
<reference evidence="1 2" key="1">
    <citation type="submission" date="2024-01" db="EMBL/GenBank/DDBJ databases">
        <authorList>
            <person name="Waweru B."/>
        </authorList>
    </citation>
    <scope>NUCLEOTIDE SEQUENCE [LARGE SCALE GENOMIC DNA]</scope>
</reference>
<proteinExistence type="predicted"/>
<evidence type="ECO:0000313" key="2">
    <source>
        <dbReference type="Proteomes" id="UP001314170"/>
    </source>
</evidence>